<dbReference type="NCBIfam" id="TIGR01777">
    <property type="entry name" value="yfcH"/>
    <property type="match status" value="1"/>
</dbReference>
<dbReference type="InterPro" id="IPR013549">
    <property type="entry name" value="DUF1731"/>
</dbReference>
<dbReference type="Proteomes" id="UP000019243">
    <property type="component" value="Unassembled WGS sequence"/>
</dbReference>
<dbReference type="SUPFAM" id="SSF51735">
    <property type="entry name" value="NAD(P)-binding Rossmann-fold domains"/>
    <property type="match status" value="1"/>
</dbReference>
<dbReference type="Pfam" id="PF08338">
    <property type="entry name" value="DUF1731"/>
    <property type="match status" value="1"/>
</dbReference>
<evidence type="ECO:0000313" key="5">
    <source>
        <dbReference type="Proteomes" id="UP000019243"/>
    </source>
</evidence>
<protein>
    <submittedName>
        <fullName evidence="4">Cell division inhibitor</fullName>
    </submittedName>
</protein>
<dbReference type="Pfam" id="PF01370">
    <property type="entry name" value="Epimerase"/>
    <property type="match status" value="1"/>
</dbReference>
<evidence type="ECO:0000259" key="3">
    <source>
        <dbReference type="Pfam" id="PF08338"/>
    </source>
</evidence>
<reference evidence="4 5" key="1">
    <citation type="submission" date="2012-12" db="EMBL/GenBank/DDBJ databases">
        <title>Novel taxa of Listeriaceae from agricultural environments in the United States.</title>
        <authorList>
            <person name="den Bakker H.C."/>
            <person name="Allred A."/>
            <person name="Warchocki S."/>
            <person name="Wright E.M."/>
            <person name="Burrell A."/>
            <person name="Nightingale K.K."/>
            <person name="Kephart D."/>
            <person name="Wiedmann M."/>
        </authorList>
    </citation>
    <scope>NUCLEOTIDE SEQUENCE [LARGE SCALE GENOMIC DNA]</scope>
    <source>
        <strain evidence="4 5">FSL F6-1037</strain>
    </source>
</reference>
<comment type="similarity">
    <text evidence="1">Belongs to the NAD(P)-dependent epimerase/dehydratase family. SDR39U1 subfamily.</text>
</comment>
<dbReference type="GO" id="GO:0051301">
    <property type="term" value="P:cell division"/>
    <property type="evidence" value="ECO:0007669"/>
    <property type="project" value="UniProtKB-KW"/>
</dbReference>
<dbReference type="InterPro" id="IPR036291">
    <property type="entry name" value="NAD(P)-bd_dom_sf"/>
</dbReference>
<comment type="caution">
    <text evidence="4">The sequence shown here is derived from an EMBL/GenBank/DDBJ whole genome shotgun (WGS) entry which is preliminary data.</text>
</comment>
<sequence>MNILISGGTGLIGSHLTAALIAEQHHVYILTRSPTNKSSTYLHFITWCPPSANVISYTVEQLQLKFDVIYNLAGAPIGPRRWTTQAKAEITASRLDSTRALVLFVQQLTVKPDVWINASAIGFYPADDTPYYDSQSYSPDDSFLSTVVQQWEASAAAVAQLGVRVVYCRFALILAPKGGAFAPLRLITKLGLSGKIASGEQWYSWIHLADCVAALLFIIKQPQLDGVVHLSAPHPVRQADFAKQLATTLHRPCFFPLPRFMLHTLLGDSAVLITEGQCVIPTKLTDAGFTFNYPFLKEALTMLVQTKRGIR</sequence>
<dbReference type="STRING" id="1265861.BCAMP_11885"/>
<dbReference type="Gene3D" id="3.40.50.720">
    <property type="entry name" value="NAD(P)-binding Rossmann-like Domain"/>
    <property type="match status" value="1"/>
</dbReference>
<keyword evidence="5" id="KW-1185">Reference proteome</keyword>
<evidence type="ECO:0000259" key="2">
    <source>
        <dbReference type="Pfam" id="PF01370"/>
    </source>
</evidence>
<organism evidence="4 5">
    <name type="scientific">Brochothrix campestris FSL F6-1037</name>
    <dbReference type="NCBI Taxonomy" id="1265861"/>
    <lineage>
        <taxon>Bacteria</taxon>
        <taxon>Bacillati</taxon>
        <taxon>Bacillota</taxon>
        <taxon>Bacilli</taxon>
        <taxon>Bacillales</taxon>
        <taxon>Listeriaceae</taxon>
        <taxon>Brochothrix</taxon>
    </lineage>
</organism>
<dbReference type="InterPro" id="IPR010099">
    <property type="entry name" value="SDR39U1"/>
</dbReference>
<dbReference type="PATRIC" id="fig|1265861.3.peg.2332"/>
<dbReference type="AlphaFoldDB" id="W7CRA3"/>
<accession>W7CRA3</accession>
<dbReference type="InterPro" id="IPR001509">
    <property type="entry name" value="Epimerase_deHydtase"/>
</dbReference>
<feature type="domain" description="DUF1731" evidence="3">
    <location>
        <begin position="257"/>
        <end position="301"/>
    </location>
</feature>
<dbReference type="EMBL" id="AODH01000056">
    <property type="protein sequence ID" value="EUJ35493.1"/>
    <property type="molecule type" value="Genomic_DNA"/>
</dbReference>
<keyword evidence="4" id="KW-0131">Cell cycle</keyword>
<name>W7CRA3_9LIST</name>
<dbReference type="OrthoDB" id="9801773at2"/>
<dbReference type="RefSeq" id="WP_035315623.1">
    <property type="nucleotide sequence ID" value="NZ_AODH01000056.1"/>
</dbReference>
<dbReference type="PANTHER" id="PTHR11092:SF0">
    <property type="entry name" value="EPIMERASE FAMILY PROTEIN SDR39U1"/>
    <property type="match status" value="1"/>
</dbReference>
<keyword evidence="4" id="KW-0132">Cell division</keyword>
<proteinExistence type="inferred from homology"/>
<evidence type="ECO:0000256" key="1">
    <source>
        <dbReference type="ARBA" id="ARBA00009353"/>
    </source>
</evidence>
<dbReference type="PANTHER" id="PTHR11092">
    <property type="entry name" value="SUGAR NUCLEOTIDE EPIMERASE RELATED"/>
    <property type="match status" value="1"/>
</dbReference>
<evidence type="ECO:0000313" key="4">
    <source>
        <dbReference type="EMBL" id="EUJ35493.1"/>
    </source>
</evidence>
<gene>
    <name evidence="4" type="ORF">BCAMP_11885</name>
</gene>
<feature type="domain" description="NAD-dependent epimerase/dehydratase" evidence="2">
    <location>
        <begin position="3"/>
        <end position="223"/>
    </location>
</feature>